<evidence type="ECO:0000256" key="3">
    <source>
        <dbReference type="ARBA" id="ARBA00022692"/>
    </source>
</evidence>
<dbReference type="GO" id="GO:0016020">
    <property type="term" value="C:membrane"/>
    <property type="evidence" value="ECO:0007669"/>
    <property type="project" value="UniProtKB-SubCell"/>
</dbReference>
<comment type="subcellular location">
    <subcellularLocation>
        <location evidence="1">Membrane</location>
        <topology evidence="1">Multi-pass membrane protein</topology>
    </subcellularLocation>
</comment>
<keyword evidence="3 6" id="KW-0812">Transmembrane</keyword>
<name>A0A4S3M1W7_9FLAO</name>
<gene>
    <name evidence="7" type="ORF">E7Z59_10245</name>
</gene>
<keyword evidence="4 6" id="KW-1133">Transmembrane helix</keyword>
<evidence type="ECO:0000256" key="2">
    <source>
        <dbReference type="ARBA" id="ARBA00007375"/>
    </source>
</evidence>
<evidence type="ECO:0000256" key="1">
    <source>
        <dbReference type="ARBA" id="ARBA00004141"/>
    </source>
</evidence>
<evidence type="ECO:0000313" key="8">
    <source>
        <dbReference type="Proteomes" id="UP000305939"/>
    </source>
</evidence>
<keyword evidence="5 6" id="KW-0472">Membrane</keyword>
<protein>
    <submittedName>
        <fullName evidence="7">Lysoplasmalogenase</fullName>
    </submittedName>
</protein>
<evidence type="ECO:0000313" key="7">
    <source>
        <dbReference type="EMBL" id="THD68017.1"/>
    </source>
</evidence>
<proteinExistence type="inferred from homology"/>
<reference evidence="7 8" key="1">
    <citation type="submission" date="2019-04" db="EMBL/GenBank/DDBJ databases">
        <title>Draft genome sequence of Robertkochia marina CC-AMO-30D.</title>
        <authorList>
            <person name="Hameed A."/>
            <person name="Lin S.-Y."/>
            <person name="Shahina M."/>
            <person name="Lai W.-A."/>
            <person name="Young C.-C."/>
        </authorList>
    </citation>
    <scope>NUCLEOTIDE SEQUENCE [LARGE SCALE GENOMIC DNA]</scope>
    <source>
        <strain evidence="7 8">CC-AMO-30D</strain>
    </source>
</reference>
<dbReference type="Pfam" id="PF07947">
    <property type="entry name" value="YhhN"/>
    <property type="match status" value="1"/>
</dbReference>
<dbReference type="RefSeq" id="WP_136336222.1">
    <property type="nucleotide sequence ID" value="NZ_QXMP01000010.1"/>
</dbReference>
<feature type="transmembrane region" description="Helical" evidence="6">
    <location>
        <begin position="168"/>
        <end position="190"/>
    </location>
</feature>
<feature type="transmembrane region" description="Helical" evidence="6">
    <location>
        <begin position="196"/>
        <end position="216"/>
    </location>
</feature>
<feature type="transmembrane region" description="Helical" evidence="6">
    <location>
        <begin position="112"/>
        <end position="131"/>
    </location>
</feature>
<dbReference type="OrthoDB" id="1424724at2"/>
<evidence type="ECO:0000256" key="6">
    <source>
        <dbReference type="SAM" id="Phobius"/>
    </source>
</evidence>
<feature type="transmembrane region" description="Helical" evidence="6">
    <location>
        <begin position="137"/>
        <end position="156"/>
    </location>
</feature>
<feature type="transmembrane region" description="Helical" evidence="6">
    <location>
        <begin position="58"/>
        <end position="76"/>
    </location>
</feature>
<dbReference type="InterPro" id="IPR012506">
    <property type="entry name" value="TMEM86B-like"/>
</dbReference>
<evidence type="ECO:0000256" key="4">
    <source>
        <dbReference type="ARBA" id="ARBA00022989"/>
    </source>
</evidence>
<comment type="similarity">
    <text evidence="2">Belongs to the TMEM86 family.</text>
</comment>
<dbReference type="AlphaFoldDB" id="A0A4S3M1W7"/>
<feature type="transmembrane region" description="Helical" evidence="6">
    <location>
        <begin position="7"/>
        <end position="23"/>
    </location>
</feature>
<dbReference type="Proteomes" id="UP000305939">
    <property type="component" value="Unassembled WGS sequence"/>
</dbReference>
<comment type="caution">
    <text evidence="7">The sequence shown here is derived from an EMBL/GenBank/DDBJ whole genome shotgun (WGS) entry which is preliminary data.</text>
</comment>
<feature type="transmembrane region" description="Helical" evidence="6">
    <location>
        <begin position="82"/>
        <end position="100"/>
    </location>
</feature>
<dbReference type="EMBL" id="SSMC01000002">
    <property type="protein sequence ID" value="THD68017.1"/>
    <property type="molecule type" value="Genomic_DNA"/>
</dbReference>
<organism evidence="7 8">
    <name type="scientific">Robertkochia marina</name>
    <dbReference type="NCBI Taxonomy" id="1227945"/>
    <lineage>
        <taxon>Bacteria</taxon>
        <taxon>Pseudomonadati</taxon>
        <taxon>Bacteroidota</taxon>
        <taxon>Flavobacteriia</taxon>
        <taxon>Flavobacteriales</taxon>
        <taxon>Flavobacteriaceae</taxon>
        <taxon>Robertkochia</taxon>
    </lineage>
</organism>
<keyword evidence="8" id="KW-1185">Reference proteome</keyword>
<evidence type="ECO:0000256" key="5">
    <source>
        <dbReference type="ARBA" id="ARBA00023136"/>
    </source>
</evidence>
<sequence length="237" mass="26894">MGSLTFYFVYFGLLLADLILINAQPSPFLRPVIEPLMIVLLLLHFRQEYSKDNTCDPRLIHIALGAILLGGVFLMYESPVYKFLVGFCFFLVANIAYTILFYRCADLQVKRAFPFIIVASVVAMTLLYIFYEYVGDYFIPASVFLFVLLNCAQAAYLRYTLVNAQSYYFVFGGVILFFISQVSAAVFHFINRAEWLGMLIITTFFISQFLIIKGVLKNKTVMTVAAKGPVLTDTADE</sequence>
<accession>A0A4S3M1W7</accession>